<keyword evidence="2" id="KW-1185">Reference proteome</keyword>
<organism evidence="1 2">
    <name type="scientific">Roseobacter fucihabitans</name>
    <dbReference type="NCBI Taxonomy" id="1537242"/>
    <lineage>
        <taxon>Bacteria</taxon>
        <taxon>Pseudomonadati</taxon>
        <taxon>Pseudomonadota</taxon>
        <taxon>Alphaproteobacteria</taxon>
        <taxon>Rhodobacterales</taxon>
        <taxon>Roseobacteraceae</taxon>
        <taxon>Roseobacter</taxon>
    </lineage>
</organism>
<accession>A0ABZ2BQM0</accession>
<protein>
    <submittedName>
        <fullName evidence="1">Uncharacterized protein</fullName>
    </submittedName>
</protein>
<evidence type="ECO:0000313" key="2">
    <source>
        <dbReference type="Proteomes" id="UP001318682"/>
    </source>
</evidence>
<reference evidence="2" key="1">
    <citation type="submission" date="2024-01" db="EMBL/GenBank/DDBJ databases">
        <title>Roseobacter fucihabitans sp. nov., isolated from the brown alga Fucus spiralis.</title>
        <authorList>
            <person name="Hahnke S."/>
            <person name="Berger M."/>
            <person name="Schlingloff A."/>
            <person name="Athale I."/>
            <person name="Neumann-Schaal M."/>
            <person name="Adenaya A."/>
            <person name="Poehlein A."/>
            <person name="Daniel R."/>
            <person name="Pertersen J."/>
            <person name="Brinkhoff T."/>
        </authorList>
    </citation>
    <scope>NUCLEOTIDE SEQUENCE [LARGE SCALE GENOMIC DNA]</scope>
    <source>
        <strain evidence="2">B14</strain>
    </source>
</reference>
<dbReference type="EMBL" id="CP143423">
    <property type="protein sequence ID" value="WVX47530.1"/>
    <property type="molecule type" value="Genomic_DNA"/>
</dbReference>
<gene>
    <name evidence="1" type="ORF">ROLI_006000</name>
</gene>
<name>A0ABZ2BQM0_9RHOB</name>
<sequence length="108" mass="12830">MMPEDERAEEDRKVDALVDYVRSIGLERMARDISDERFVRRILDSQLWINSYNIQKSIEDERQTNIEERLITFQSQLFDKAASYNNIVITFGYAGFFCDMEFRFGQIA</sequence>
<proteinExistence type="predicted"/>
<dbReference type="RefSeq" id="WP_187430439.1">
    <property type="nucleotide sequence ID" value="NZ_CP143423.1"/>
</dbReference>
<dbReference type="Proteomes" id="UP001318682">
    <property type="component" value="Chromosome"/>
</dbReference>
<evidence type="ECO:0000313" key="1">
    <source>
        <dbReference type="EMBL" id="WVX47530.1"/>
    </source>
</evidence>